<gene>
    <name evidence="2" type="ORF">EVAR_68130_1</name>
</gene>
<evidence type="ECO:0000313" key="3">
    <source>
        <dbReference type="Proteomes" id="UP000299102"/>
    </source>
</evidence>
<evidence type="ECO:0000313" key="2">
    <source>
        <dbReference type="EMBL" id="GBP85857.1"/>
    </source>
</evidence>
<dbReference type="EMBL" id="BGZK01001763">
    <property type="protein sequence ID" value="GBP85857.1"/>
    <property type="molecule type" value="Genomic_DNA"/>
</dbReference>
<keyword evidence="3" id="KW-1185">Reference proteome</keyword>
<proteinExistence type="predicted"/>
<evidence type="ECO:0000256" key="1">
    <source>
        <dbReference type="SAM" id="MobiDB-lite"/>
    </source>
</evidence>
<accession>A0A4C1ZGW7</accession>
<comment type="caution">
    <text evidence="2">The sequence shown here is derived from an EMBL/GenBank/DDBJ whole genome shotgun (WGS) entry which is preliminary data.</text>
</comment>
<dbReference type="AlphaFoldDB" id="A0A4C1ZGW7"/>
<protein>
    <submittedName>
        <fullName evidence="2">Uncharacterized protein</fullName>
    </submittedName>
</protein>
<organism evidence="2 3">
    <name type="scientific">Eumeta variegata</name>
    <name type="common">Bagworm moth</name>
    <name type="synonym">Eumeta japonica</name>
    <dbReference type="NCBI Taxonomy" id="151549"/>
    <lineage>
        <taxon>Eukaryota</taxon>
        <taxon>Metazoa</taxon>
        <taxon>Ecdysozoa</taxon>
        <taxon>Arthropoda</taxon>
        <taxon>Hexapoda</taxon>
        <taxon>Insecta</taxon>
        <taxon>Pterygota</taxon>
        <taxon>Neoptera</taxon>
        <taxon>Endopterygota</taxon>
        <taxon>Lepidoptera</taxon>
        <taxon>Glossata</taxon>
        <taxon>Ditrysia</taxon>
        <taxon>Tineoidea</taxon>
        <taxon>Psychidae</taxon>
        <taxon>Oiketicinae</taxon>
        <taxon>Eumeta</taxon>
    </lineage>
</organism>
<sequence length="92" mass="9454">MQSNLTCAVGRRRPGRPPGALCAPSPLNSSYARSRCTSFSNICGSTCTRRPGRGGAAVARRLSPATSEMFGRVPVRFAASTALGPASGVDAL</sequence>
<reference evidence="2 3" key="1">
    <citation type="journal article" date="2019" name="Commun. Biol.">
        <title>The bagworm genome reveals a unique fibroin gene that provides high tensile strength.</title>
        <authorList>
            <person name="Kono N."/>
            <person name="Nakamura H."/>
            <person name="Ohtoshi R."/>
            <person name="Tomita M."/>
            <person name="Numata K."/>
            <person name="Arakawa K."/>
        </authorList>
    </citation>
    <scope>NUCLEOTIDE SEQUENCE [LARGE SCALE GENOMIC DNA]</scope>
</reference>
<dbReference type="Proteomes" id="UP000299102">
    <property type="component" value="Unassembled WGS sequence"/>
</dbReference>
<feature type="region of interest" description="Disordered" evidence="1">
    <location>
        <begin position="1"/>
        <end position="21"/>
    </location>
</feature>
<name>A0A4C1ZGW7_EUMVA</name>